<dbReference type="SUPFAM" id="SSF49764">
    <property type="entry name" value="HSP20-like chaperones"/>
    <property type="match status" value="1"/>
</dbReference>
<evidence type="ECO:0000313" key="5">
    <source>
        <dbReference type="Proteomes" id="UP000287033"/>
    </source>
</evidence>
<dbReference type="Proteomes" id="UP000287033">
    <property type="component" value="Unassembled WGS sequence"/>
</dbReference>
<dbReference type="InterPro" id="IPR008978">
    <property type="entry name" value="HSP20-like_chaperone"/>
</dbReference>
<dbReference type="Gene3D" id="2.60.40.790">
    <property type="match status" value="1"/>
</dbReference>
<evidence type="ECO:0000259" key="3">
    <source>
        <dbReference type="PROSITE" id="PS01031"/>
    </source>
</evidence>
<accession>A0A401S3K8</accession>
<reference evidence="4 5" key="1">
    <citation type="journal article" date="2018" name="Nat. Ecol. Evol.">
        <title>Shark genomes provide insights into elasmobranch evolution and the origin of vertebrates.</title>
        <authorList>
            <person name="Hara Y"/>
            <person name="Yamaguchi K"/>
            <person name="Onimaru K"/>
            <person name="Kadota M"/>
            <person name="Koyanagi M"/>
            <person name="Keeley SD"/>
            <person name="Tatsumi K"/>
            <person name="Tanaka K"/>
            <person name="Motone F"/>
            <person name="Kageyama Y"/>
            <person name="Nozu R"/>
            <person name="Adachi N"/>
            <person name="Nishimura O"/>
            <person name="Nakagawa R"/>
            <person name="Tanegashima C"/>
            <person name="Kiyatake I"/>
            <person name="Matsumoto R"/>
            <person name="Murakumo K"/>
            <person name="Nishida K"/>
            <person name="Terakita A"/>
            <person name="Kuratani S"/>
            <person name="Sato K"/>
            <person name="Hyodo S Kuraku.S."/>
        </authorList>
    </citation>
    <scope>NUCLEOTIDE SEQUENCE [LARGE SCALE GENOMIC DNA]</scope>
</reference>
<evidence type="ECO:0000313" key="4">
    <source>
        <dbReference type="EMBL" id="GCC24980.1"/>
    </source>
</evidence>
<dbReference type="PROSITE" id="PS01031">
    <property type="entry name" value="SHSP"/>
    <property type="match status" value="1"/>
</dbReference>
<gene>
    <name evidence="4" type="ORF">chiPu_0003383</name>
</gene>
<evidence type="ECO:0000256" key="2">
    <source>
        <dbReference type="RuleBase" id="RU003616"/>
    </source>
</evidence>
<dbReference type="OrthoDB" id="1431247at2759"/>
<dbReference type="AlphaFoldDB" id="A0A401S3K8"/>
<comment type="caution">
    <text evidence="4">The sequence shown here is derived from an EMBL/GenBank/DDBJ whole genome shotgun (WGS) entry which is preliminary data.</text>
</comment>
<evidence type="ECO:0000256" key="1">
    <source>
        <dbReference type="PROSITE-ProRule" id="PRU00285"/>
    </source>
</evidence>
<keyword evidence="5" id="KW-1185">Reference proteome</keyword>
<organism evidence="4 5">
    <name type="scientific">Chiloscyllium punctatum</name>
    <name type="common">Brownbanded bambooshark</name>
    <name type="synonym">Hemiscyllium punctatum</name>
    <dbReference type="NCBI Taxonomy" id="137246"/>
    <lineage>
        <taxon>Eukaryota</taxon>
        <taxon>Metazoa</taxon>
        <taxon>Chordata</taxon>
        <taxon>Craniata</taxon>
        <taxon>Vertebrata</taxon>
        <taxon>Chondrichthyes</taxon>
        <taxon>Elasmobranchii</taxon>
        <taxon>Galeomorphii</taxon>
        <taxon>Galeoidea</taxon>
        <taxon>Orectolobiformes</taxon>
        <taxon>Hemiscylliidae</taxon>
        <taxon>Chiloscyllium</taxon>
    </lineage>
</organism>
<proteinExistence type="inferred from homology"/>
<dbReference type="EMBL" id="BEZZ01000072">
    <property type="protein sequence ID" value="GCC24980.1"/>
    <property type="molecule type" value="Genomic_DNA"/>
</dbReference>
<feature type="domain" description="SHSP" evidence="3">
    <location>
        <begin position="1"/>
        <end position="106"/>
    </location>
</feature>
<dbReference type="Pfam" id="PF00011">
    <property type="entry name" value="HSP20"/>
    <property type="match status" value="1"/>
</dbReference>
<dbReference type="STRING" id="137246.A0A401S3K8"/>
<sequence length="156" mass="16859">MQTGVNPPEFCCTVNLSGVPPEELAVKIKDGRMCVYGEHVERSQDATGAMNLSLRGFSNEINLPAGLCTDSLTFTVCNNQVLKIQSKKPSLFAGSSNKCPPPQPAQCCPQSPPDELPKLTRYHGPRCPHRKQKLGEEPCATKASGSECCFATTCME</sequence>
<comment type="similarity">
    <text evidence="1 2">Belongs to the small heat shock protein (HSP20) family.</text>
</comment>
<name>A0A401S3K8_CHIPU</name>
<dbReference type="InterPro" id="IPR002068">
    <property type="entry name" value="A-crystallin/Hsp20_dom"/>
</dbReference>
<protein>
    <recommendedName>
        <fullName evidence="3">SHSP domain-containing protein</fullName>
    </recommendedName>
</protein>